<evidence type="ECO:0000313" key="1">
    <source>
        <dbReference type="EMBL" id="MCE3051191.1"/>
    </source>
</evidence>
<reference evidence="1 2" key="1">
    <citation type="journal article" date="2021" name="BMC Genomics">
        <title>Datura genome reveals duplications of psychoactive alkaloid biosynthetic genes and high mutation rate following tissue culture.</title>
        <authorList>
            <person name="Rajewski A."/>
            <person name="Carter-House D."/>
            <person name="Stajich J."/>
            <person name="Litt A."/>
        </authorList>
    </citation>
    <scope>NUCLEOTIDE SEQUENCE [LARGE SCALE GENOMIC DNA]</scope>
    <source>
        <strain evidence="1">AR-01</strain>
    </source>
</reference>
<evidence type="ECO:0000313" key="2">
    <source>
        <dbReference type="Proteomes" id="UP000823775"/>
    </source>
</evidence>
<feature type="non-terminal residue" evidence="1">
    <location>
        <position position="1"/>
    </location>
</feature>
<accession>A0ABS8WMP1</accession>
<name>A0ABS8WMP1_DATST</name>
<proteinExistence type="predicted"/>
<keyword evidence="2" id="KW-1185">Reference proteome</keyword>
<dbReference type="EMBL" id="JACEIK010008256">
    <property type="protein sequence ID" value="MCE3051191.1"/>
    <property type="molecule type" value="Genomic_DNA"/>
</dbReference>
<protein>
    <submittedName>
        <fullName evidence="1">Uncharacterized protein</fullName>
    </submittedName>
</protein>
<organism evidence="1 2">
    <name type="scientific">Datura stramonium</name>
    <name type="common">Jimsonweed</name>
    <name type="synonym">Common thornapple</name>
    <dbReference type="NCBI Taxonomy" id="4076"/>
    <lineage>
        <taxon>Eukaryota</taxon>
        <taxon>Viridiplantae</taxon>
        <taxon>Streptophyta</taxon>
        <taxon>Embryophyta</taxon>
        <taxon>Tracheophyta</taxon>
        <taxon>Spermatophyta</taxon>
        <taxon>Magnoliopsida</taxon>
        <taxon>eudicotyledons</taxon>
        <taxon>Gunneridae</taxon>
        <taxon>Pentapetalae</taxon>
        <taxon>asterids</taxon>
        <taxon>lamiids</taxon>
        <taxon>Solanales</taxon>
        <taxon>Solanaceae</taxon>
        <taxon>Solanoideae</taxon>
        <taxon>Datureae</taxon>
        <taxon>Datura</taxon>
    </lineage>
</organism>
<gene>
    <name evidence="1" type="ORF">HAX54_049094</name>
</gene>
<sequence>VYFMLFVLDLCRYLTGMEKSMKLREKCEDTADDRFSTRGHRKNTRLTLVANYIEEG</sequence>
<comment type="caution">
    <text evidence="1">The sequence shown here is derived from an EMBL/GenBank/DDBJ whole genome shotgun (WGS) entry which is preliminary data.</text>
</comment>
<dbReference type="Proteomes" id="UP000823775">
    <property type="component" value="Unassembled WGS sequence"/>
</dbReference>